<dbReference type="AlphaFoldDB" id="A0A4R3JUH4"/>
<dbReference type="InterPro" id="IPR008207">
    <property type="entry name" value="Sig_transdc_His_kin_Hpt_dom"/>
</dbReference>
<protein>
    <submittedName>
        <fullName evidence="8">Response regulator receiver modulated diguanylate cyclase</fullName>
    </submittedName>
</protein>
<name>A0A4R3JUH4_9PROT</name>
<dbReference type="RefSeq" id="WP_126463263.1">
    <property type="nucleotide sequence ID" value="NZ_AP018721.1"/>
</dbReference>
<gene>
    <name evidence="8" type="ORF">EDC61_11064</name>
</gene>
<dbReference type="PANTHER" id="PTHR44591:SF3">
    <property type="entry name" value="RESPONSE REGULATORY DOMAIN-CONTAINING PROTEIN"/>
    <property type="match status" value="1"/>
</dbReference>
<dbReference type="PROSITE" id="PS50894">
    <property type="entry name" value="HPT"/>
    <property type="match status" value="1"/>
</dbReference>
<evidence type="ECO:0000256" key="2">
    <source>
        <dbReference type="ARBA" id="ARBA00023012"/>
    </source>
</evidence>
<dbReference type="InterPro" id="IPR001789">
    <property type="entry name" value="Sig_transdc_resp-reg_receiver"/>
</dbReference>
<evidence type="ECO:0000313" key="9">
    <source>
        <dbReference type="Proteomes" id="UP000295135"/>
    </source>
</evidence>
<dbReference type="CDD" id="cd01949">
    <property type="entry name" value="GGDEF"/>
    <property type="match status" value="1"/>
</dbReference>
<feature type="domain" description="Response regulatory" evidence="5">
    <location>
        <begin position="6"/>
        <end position="123"/>
    </location>
</feature>
<dbReference type="Gene3D" id="3.30.70.270">
    <property type="match status" value="1"/>
</dbReference>
<feature type="modified residue" description="4-aspartylphosphate" evidence="4">
    <location>
        <position position="445"/>
    </location>
</feature>
<feature type="modified residue" description="Phosphohistidine" evidence="3">
    <location>
        <position position="189"/>
    </location>
</feature>
<dbReference type="FunFam" id="3.30.70.270:FF:000001">
    <property type="entry name" value="Diguanylate cyclase domain protein"/>
    <property type="match status" value="1"/>
</dbReference>
<dbReference type="GO" id="GO:0000160">
    <property type="term" value="P:phosphorelay signal transduction system"/>
    <property type="evidence" value="ECO:0007669"/>
    <property type="project" value="UniProtKB-KW"/>
</dbReference>
<keyword evidence="2" id="KW-0902">Two-component regulatory system</keyword>
<dbReference type="Gene3D" id="1.20.120.160">
    <property type="entry name" value="HPT domain"/>
    <property type="match status" value="1"/>
</dbReference>
<dbReference type="OrthoDB" id="9813903at2"/>
<dbReference type="SMART" id="SM00267">
    <property type="entry name" value="GGDEF"/>
    <property type="match status" value="1"/>
</dbReference>
<evidence type="ECO:0000256" key="4">
    <source>
        <dbReference type="PROSITE-ProRule" id="PRU00169"/>
    </source>
</evidence>
<dbReference type="InterPro" id="IPR050595">
    <property type="entry name" value="Bact_response_regulator"/>
</dbReference>
<dbReference type="InterPro" id="IPR043128">
    <property type="entry name" value="Rev_trsase/Diguanyl_cyclase"/>
</dbReference>
<evidence type="ECO:0000256" key="1">
    <source>
        <dbReference type="ARBA" id="ARBA00022553"/>
    </source>
</evidence>
<dbReference type="GO" id="GO:0004672">
    <property type="term" value="F:protein kinase activity"/>
    <property type="evidence" value="ECO:0007669"/>
    <property type="project" value="UniProtKB-ARBA"/>
</dbReference>
<dbReference type="InterPro" id="IPR000160">
    <property type="entry name" value="GGDEF_dom"/>
</dbReference>
<dbReference type="PANTHER" id="PTHR44591">
    <property type="entry name" value="STRESS RESPONSE REGULATOR PROTEIN 1"/>
    <property type="match status" value="1"/>
</dbReference>
<evidence type="ECO:0000259" key="7">
    <source>
        <dbReference type="PROSITE" id="PS50894"/>
    </source>
</evidence>
<evidence type="ECO:0000256" key="3">
    <source>
        <dbReference type="PROSITE-ProRule" id="PRU00110"/>
    </source>
</evidence>
<dbReference type="Pfam" id="PF00072">
    <property type="entry name" value="Response_reg"/>
    <property type="match status" value="3"/>
</dbReference>
<dbReference type="SUPFAM" id="SSF52172">
    <property type="entry name" value="CheY-like"/>
    <property type="match status" value="3"/>
</dbReference>
<keyword evidence="9" id="KW-1185">Reference proteome</keyword>
<dbReference type="SUPFAM" id="SSF55073">
    <property type="entry name" value="Nucleotide cyclase"/>
    <property type="match status" value="1"/>
</dbReference>
<sequence>MNSLKQILVVEDDPDIQKILRLALETVGGFKATVTGSGQEALAALDRCQPDLLLLDVMMPGMDGPTTLSQIRQRAEHRDTPAIFLTAKAQTHEVAHLLALGALAVIAKPFDPMGLAAELRQHWQKARAAEPPATEPKPELSLETSIEALRLEFIAEIPQRMGDIARLWQALTAGRAKLADLQELIRLIHSLAGTSRTYGFDSLGLQAKEIEKALQAHHDQGSLPGADAQRALVAQLSALERQAKQATQAAPPQPAAAEEVPTLPLQAKALVYLLEDDPAQAAVLAAQLGLFGYRIRHFQETTPLLESLEQERPAAMVFDIMLKEGPMGGIELARRLSTGEHGDIPIVFVSSRDDITARLEAVRAGCSAYLLKPVDANKLVDVLDNLLKQALQTPYRILIVEDQDALARHIETLLQDAGLETSIVSHPLEALQAINNYNPDLILMDMYMPDCSGEELAKLIRQHGQYDSLPIVFLSSEQNLDIQMIALRTGADDFLTKPIDPKRLVHAVRIRAERFRLLNSLMVRDSMTGLLNHARSKEALAAEIARARRNNTPLSVAMIDIDKFKAINDKHGHPVGDRVIKSLARLIQERLRSTDVGGRYGGEEFIMVLPNCPQEQAAQILNDLRIRFGRIRHSSDKQDQEFTATFSAGVASFPTCNSAESLLMTADAALYQAKKRGRNRVIMATGEIGYASNQ</sequence>
<proteinExistence type="predicted"/>
<evidence type="ECO:0000313" key="8">
    <source>
        <dbReference type="EMBL" id="TCS71338.1"/>
    </source>
</evidence>
<feature type="domain" description="HPt" evidence="7">
    <location>
        <begin position="142"/>
        <end position="250"/>
    </location>
</feature>
<evidence type="ECO:0000259" key="6">
    <source>
        <dbReference type="PROSITE" id="PS50887"/>
    </source>
</evidence>
<dbReference type="InterPro" id="IPR011006">
    <property type="entry name" value="CheY-like_superfamily"/>
</dbReference>
<dbReference type="Pfam" id="PF01627">
    <property type="entry name" value="Hpt"/>
    <property type="match status" value="1"/>
</dbReference>
<evidence type="ECO:0000259" key="5">
    <source>
        <dbReference type="PROSITE" id="PS50110"/>
    </source>
</evidence>
<dbReference type="PROSITE" id="PS50887">
    <property type="entry name" value="GGDEF"/>
    <property type="match status" value="1"/>
</dbReference>
<dbReference type="PROSITE" id="PS50110">
    <property type="entry name" value="RESPONSE_REGULATORY"/>
    <property type="match status" value="3"/>
</dbReference>
<feature type="domain" description="Response regulatory" evidence="5">
    <location>
        <begin position="270"/>
        <end position="387"/>
    </location>
</feature>
<keyword evidence="1 4" id="KW-0597">Phosphoprotein</keyword>
<comment type="caution">
    <text evidence="8">The sequence shown here is derived from an EMBL/GenBank/DDBJ whole genome shotgun (WGS) entry which is preliminary data.</text>
</comment>
<organism evidence="8 9">
    <name type="scientific">Sulfuritortus calidifontis</name>
    <dbReference type="NCBI Taxonomy" id="1914471"/>
    <lineage>
        <taxon>Bacteria</taxon>
        <taxon>Pseudomonadati</taxon>
        <taxon>Pseudomonadota</taxon>
        <taxon>Betaproteobacteria</taxon>
        <taxon>Nitrosomonadales</taxon>
        <taxon>Thiobacillaceae</taxon>
        <taxon>Sulfuritortus</taxon>
    </lineage>
</organism>
<dbReference type="Gene3D" id="3.40.50.2300">
    <property type="match status" value="3"/>
</dbReference>
<feature type="domain" description="Response regulatory" evidence="5">
    <location>
        <begin position="396"/>
        <end position="512"/>
    </location>
</feature>
<accession>A0A4R3JUH4</accession>
<feature type="modified residue" description="4-aspartylphosphate" evidence="4">
    <location>
        <position position="319"/>
    </location>
</feature>
<feature type="domain" description="GGDEF" evidence="6">
    <location>
        <begin position="552"/>
        <end position="686"/>
    </location>
</feature>
<dbReference type="CDD" id="cd00156">
    <property type="entry name" value="REC"/>
    <property type="match status" value="2"/>
</dbReference>
<reference evidence="8 9" key="1">
    <citation type="submission" date="2019-03" db="EMBL/GenBank/DDBJ databases">
        <title>Genomic Encyclopedia of Type Strains, Phase IV (KMG-IV): sequencing the most valuable type-strain genomes for metagenomic binning, comparative biology and taxonomic classification.</title>
        <authorList>
            <person name="Goeker M."/>
        </authorList>
    </citation>
    <scope>NUCLEOTIDE SEQUENCE [LARGE SCALE GENOMIC DNA]</scope>
    <source>
        <strain evidence="8 9">DSM 103923</strain>
    </source>
</reference>
<dbReference type="SUPFAM" id="SSF47226">
    <property type="entry name" value="Histidine-containing phosphotransfer domain, HPT domain"/>
    <property type="match status" value="1"/>
</dbReference>
<dbReference type="EMBL" id="SLZY01000010">
    <property type="protein sequence ID" value="TCS71338.1"/>
    <property type="molecule type" value="Genomic_DNA"/>
</dbReference>
<dbReference type="SMART" id="SM00448">
    <property type="entry name" value="REC"/>
    <property type="match status" value="3"/>
</dbReference>
<dbReference type="InterPro" id="IPR036641">
    <property type="entry name" value="HPT_dom_sf"/>
</dbReference>
<dbReference type="NCBIfam" id="TIGR00254">
    <property type="entry name" value="GGDEF"/>
    <property type="match status" value="1"/>
</dbReference>
<dbReference type="Pfam" id="PF00990">
    <property type="entry name" value="GGDEF"/>
    <property type="match status" value="1"/>
</dbReference>
<dbReference type="InterPro" id="IPR029787">
    <property type="entry name" value="Nucleotide_cyclase"/>
</dbReference>
<dbReference type="Proteomes" id="UP000295135">
    <property type="component" value="Unassembled WGS sequence"/>
</dbReference>
<feature type="modified residue" description="4-aspartylphosphate" evidence="4">
    <location>
        <position position="56"/>
    </location>
</feature>